<dbReference type="PANTHER" id="PTHR36964:SF1">
    <property type="entry name" value="PROTEIN-METHIONINE-SULFOXIDE REDUCTASE HEME-BINDING SUBUNIT MSRQ"/>
    <property type="match status" value="1"/>
</dbReference>
<comment type="subunit">
    <text evidence="7">Heterodimer of a catalytic subunit (MsrP) and a heme-binding subunit (MsrQ).</text>
</comment>
<feature type="transmembrane region" description="Helical" evidence="7">
    <location>
        <begin position="197"/>
        <end position="216"/>
    </location>
</feature>
<feature type="transmembrane region" description="Helical" evidence="7">
    <location>
        <begin position="167"/>
        <end position="185"/>
    </location>
</feature>
<comment type="subcellular location">
    <subcellularLocation>
        <location evidence="7">Cell membrane</location>
        <topology evidence="7">Multi-pass membrane protein</topology>
    </subcellularLocation>
    <subcellularLocation>
        <location evidence="1">Membrane</location>
        <topology evidence="1">Multi-pass membrane protein</topology>
    </subcellularLocation>
</comment>
<dbReference type="RefSeq" id="WP_091912875.1">
    <property type="nucleotide sequence ID" value="NZ_FNLO01000016.1"/>
</dbReference>
<keyword evidence="3 7" id="KW-0812">Transmembrane</keyword>
<dbReference type="Proteomes" id="UP000243719">
    <property type="component" value="Unassembled WGS sequence"/>
</dbReference>
<comment type="function">
    <text evidence="7">Part of the MsrPQ system that repairs oxidized periplasmic proteins containing methionine sulfoxide residues (Met-O), using respiratory chain electrons. Thus protects these proteins from oxidative-stress damage caused by reactive species of oxygen and chlorine generated by the host defense mechanisms. MsrPQ is essential for the maintenance of envelope integrity under bleach stress, rescuing a wide series of structurally unrelated periplasmic proteins from methionine oxidation. MsrQ provides electrons for reduction to the reductase catalytic subunit MsrP, using the quinone pool of the respiratory chain.</text>
</comment>
<reference evidence="10" key="1">
    <citation type="submission" date="2016-09" db="EMBL/GenBank/DDBJ databases">
        <authorList>
            <person name="Varghese N."/>
            <person name="Submissions S."/>
        </authorList>
    </citation>
    <scope>NUCLEOTIDE SEQUENCE [LARGE SCALE GENOMIC DNA]</scope>
    <source>
        <strain evidence="10">JS23</strain>
    </source>
</reference>
<comment type="cofactor">
    <cofactor evidence="7">
        <name>heme b</name>
        <dbReference type="ChEBI" id="CHEBI:60344"/>
    </cofactor>
    <text evidence="7">Binds 1 heme b (iron(II)-protoporphyrin IX) group per subunit.</text>
</comment>
<feature type="transmembrane region" description="Helical" evidence="7">
    <location>
        <begin position="67"/>
        <end position="86"/>
    </location>
</feature>
<dbReference type="InterPro" id="IPR022837">
    <property type="entry name" value="MsrQ-like"/>
</dbReference>
<keyword evidence="5 7" id="KW-0408">Iron</keyword>
<protein>
    <recommendedName>
        <fullName evidence="7">Protein-methionine-sulfoxide reductase heme-binding subunit MsrQ</fullName>
    </recommendedName>
    <alternativeName>
        <fullName evidence="7">Flavocytochrome MsrQ</fullName>
    </alternativeName>
</protein>
<dbReference type="HAMAP" id="MF_01207">
    <property type="entry name" value="MsrQ"/>
    <property type="match status" value="1"/>
</dbReference>
<dbReference type="GO" id="GO:0046872">
    <property type="term" value="F:metal ion binding"/>
    <property type="evidence" value="ECO:0007669"/>
    <property type="project" value="UniProtKB-KW"/>
</dbReference>
<evidence type="ECO:0000256" key="7">
    <source>
        <dbReference type="HAMAP-Rule" id="MF_01207"/>
    </source>
</evidence>
<evidence type="ECO:0000256" key="1">
    <source>
        <dbReference type="ARBA" id="ARBA00004141"/>
    </source>
</evidence>
<feature type="transmembrane region" description="Helical" evidence="7">
    <location>
        <begin position="137"/>
        <end position="158"/>
    </location>
</feature>
<keyword evidence="7" id="KW-0479">Metal-binding</keyword>
<keyword evidence="4 7" id="KW-1133">Transmembrane helix</keyword>
<keyword evidence="7" id="KW-0288">FMN</keyword>
<keyword evidence="7" id="KW-0249">Electron transport</keyword>
<gene>
    <name evidence="7" type="primary">msrQ</name>
    <name evidence="9" type="ORF">SAMN05216551_11678</name>
</gene>
<keyword evidence="6 7" id="KW-0472">Membrane</keyword>
<dbReference type="OrthoDB" id="9788328at2"/>
<dbReference type="PANTHER" id="PTHR36964">
    <property type="entry name" value="PROTEIN-METHIONINE-SULFOXIDE REDUCTASE HEME-BINDING SUBUNIT MSRQ"/>
    <property type="match status" value="1"/>
</dbReference>
<evidence type="ECO:0000256" key="2">
    <source>
        <dbReference type="ARBA" id="ARBA00022448"/>
    </source>
</evidence>
<comment type="cofactor">
    <cofactor evidence="7">
        <name>FMN</name>
        <dbReference type="ChEBI" id="CHEBI:58210"/>
    </cofactor>
    <text evidence="7">Binds 1 FMN per subunit.</text>
</comment>
<evidence type="ECO:0000313" key="10">
    <source>
        <dbReference type="Proteomes" id="UP000243719"/>
    </source>
</evidence>
<keyword evidence="7" id="KW-0285">Flavoprotein</keyword>
<feature type="transmembrane region" description="Helical" evidence="7">
    <location>
        <begin position="28"/>
        <end position="47"/>
    </location>
</feature>
<dbReference type="GO" id="GO:0009055">
    <property type="term" value="F:electron transfer activity"/>
    <property type="evidence" value="ECO:0007669"/>
    <property type="project" value="UniProtKB-UniRule"/>
</dbReference>
<dbReference type="EMBL" id="FNLO01000016">
    <property type="protein sequence ID" value="SDV51333.1"/>
    <property type="molecule type" value="Genomic_DNA"/>
</dbReference>
<evidence type="ECO:0000259" key="8">
    <source>
        <dbReference type="Pfam" id="PF01794"/>
    </source>
</evidence>
<proteinExistence type="inferred from homology"/>
<dbReference type="GO" id="GO:0020037">
    <property type="term" value="F:heme binding"/>
    <property type="evidence" value="ECO:0007669"/>
    <property type="project" value="UniProtKB-UniRule"/>
</dbReference>
<keyword evidence="2 7" id="KW-0813">Transport</keyword>
<dbReference type="GO" id="GO:0005886">
    <property type="term" value="C:plasma membrane"/>
    <property type="evidence" value="ECO:0007669"/>
    <property type="project" value="UniProtKB-SubCell"/>
</dbReference>
<feature type="domain" description="Ferric oxidoreductase" evidence="8">
    <location>
        <begin position="66"/>
        <end position="179"/>
    </location>
</feature>
<sequence length="226" mass="25409">MKSGIPSNQRSAAPAGATVNAALLRRMAVIKPVVFLLCLYPLLRLVWFGVNGGLGANPVEFVTRSTGLWALVFLCITLAVTPARRLTGWSAWLRLRRMLGLFSFFYAALHFLTYVWLDQFFDVAAIARDIAQRPFILVGFAAFVLLVILATTSPKAAVRRLGRRWQLLHRTIYAAAGLAILHFWWMKAGKHDLAQPQLYAVIVIVLLLARLLWLAIERTRREASPR</sequence>
<organism evidence="9 10">
    <name type="scientific">Chitinasiproducens palmae</name>
    <dbReference type="NCBI Taxonomy" id="1770053"/>
    <lineage>
        <taxon>Bacteria</taxon>
        <taxon>Pseudomonadati</taxon>
        <taxon>Pseudomonadota</taxon>
        <taxon>Betaproteobacteria</taxon>
        <taxon>Burkholderiales</taxon>
        <taxon>Burkholderiaceae</taxon>
        <taxon>Chitinasiproducens</taxon>
    </lineage>
</organism>
<dbReference type="STRING" id="1770053.SAMN05216551_11678"/>
<evidence type="ECO:0000256" key="3">
    <source>
        <dbReference type="ARBA" id="ARBA00022692"/>
    </source>
</evidence>
<dbReference type="GO" id="GO:0030091">
    <property type="term" value="P:protein repair"/>
    <property type="evidence" value="ECO:0007669"/>
    <property type="project" value="UniProtKB-UniRule"/>
</dbReference>
<comment type="similarity">
    <text evidence="7">Belongs to the MsrQ family.</text>
</comment>
<evidence type="ECO:0000256" key="5">
    <source>
        <dbReference type="ARBA" id="ARBA00023004"/>
    </source>
</evidence>
<dbReference type="AlphaFoldDB" id="A0A1H2PXH6"/>
<feature type="transmembrane region" description="Helical" evidence="7">
    <location>
        <begin position="98"/>
        <end position="117"/>
    </location>
</feature>
<accession>A0A1H2PXH6</accession>
<evidence type="ECO:0000256" key="6">
    <source>
        <dbReference type="ARBA" id="ARBA00023136"/>
    </source>
</evidence>
<name>A0A1H2PXH6_9BURK</name>
<dbReference type="GO" id="GO:0016679">
    <property type="term" value="F:oxidoreductase activity, acting on diphenols and related substances as donors"/>
    <property type="evidence" value="ECO:0007669"/>
    <property type="project" value="TreeGrafter"/>
</dbReference>
<keyword evidence="7" id="KW-1003">Cell membrane</keyword>
<dbReference type="GO" id="GO:0010181">
    <property type="term" value="F:FMN binding"/>
    <property type="evidence" value="ECO:0007669"/>
    <property type="project" value="UniProtKB-UniRule"/>
</dbReference>
<dbReference type="InterPro" id="IPR013130">
    <property type="entry name" value="Fe3_Rdtase_TM_dom"/>
</dbReference>
<evidence type="ECO:0000313" key="9">
    <source>
        <dbReference type="EMBL" id="SDV51333.1"/>
    </source>
</evidence>
<evidence type="ECO:0000256" key="4">
    <source>
        <dbReference type="ARBA" id="ARBA00022989"/>
    </source>
</evidence>
<keyword evidence="10" id="KW-1185">Reference proteome</keyword>
<dbReference type="Pfam" id="PF01794">
    <property type="entry name" value="Ferric_reduct"/>
    <property type="match status" value="1"/>
</dbReference>
<keyword evidence="7" id="KW-0349">Heme</keyword>